<comment type="subcellular location">
    <subcellularLocation>
        <location evidence="1">Cell membrane</location>
        <topology evidence="1">Multi-pass membrane protein</topology>
    </subcellularLocation>
</comment>
<keyword evidence="4 6" id="KW-1133">Transmembrane helix</keyword>
<keyword evidence="5 6" id="KW-0472">Membrane</keyword>
<dbReference type="Proteomes" id="UP000215509">
    <property type="component" value="Unassembled WGS sequence"/>
</dbReference>
<dbReference type="RefSeq" id="WP_094012940.1">
    <property type="nucleotide sequence ID" value="NZ_NMQW01000002.1"/>
</dbReference>
<feature type="transmembrane region" description="Helical" evidence="6">
    <location>
        <begin position="241"/>
        <end position="261"/>
    </location>
</feature>
<dbReference type="OrthoDB" id="9775903at2"/>
<dbReference type="GO" id="GO:0005886">
    <property type="term" value="C:plasma membrane"/>
    <property type="evidence" value="ECO:0007669"/>
    <property type="project" value="UniProtKB-SubCell"/>
</dbReference>
<keyword evidence="8" id="KW-1185">Reference proteome</keyword>
<proteinExistence type="predicted"/>
<dbReference type="PANTHER" id="PTHR30213:SF0">
    <property type="entry name" value="UPF0761 MEMBRANE PROTEIN YIHY"/>
    <property type="match status" value="1"/>
</dbReference>
<evidence type="ECO:0000313" key="8">
    <source>
        <dbReference type="Proteomes" id="UP000215509"/>
    </source>
</evidence>
<evidence type="ECO:0000256" key="3">
    <source>
        <dbReference type="ARBA" id="ARBA00022692"/>
    </source>
</evidence>
<evidence type="ECO:0000256" key="5">
    <source>
        <dbReference type="ARBA" id="ARBA00023136"/>
    </source>
</evidence>
<name>A0A229UWF3_9BACL</name>
<feature type="transmembrane region" description="Helical" evidence="6">
    <location>
        <begin position="206"/>
        <end position="229"/>
    </location>
</feature>
<feature type="transmembrane region" description="Helical" evidence="6">
    <location>
        <begin position="131"/>
        <end position="152"/>
    </location>
</feature>
<reference evidence="7 8" key="1">
    <citation type="submission" date="2017-07" db="EMBL/GenBank/DDBJ databases">
        <title>Genome sequencing and assembly of Paenibacillus rigui.</title>
        <authorList>
            <person name="Mayilraj S."/>
        </authorList>
    </citation>
    <scope>NUCLEOTIDE SEQUENCE [LARGE SCALE GENOMIC DNA]</scope>
    <source>
        <strain evidence="7 8">JCM 16352</strain>
    </source>
</reference>
<protein>
    <submittedName>
        <fullName evidence="7">Ribonuclease</fullName>
    </submittedName>
</protein>
<organism evidence="7 8">
    <name type="scientific">Paenibacillus rigui</name>
    <dbReference type="NCBI Taxonomy" id="554312"/>
    <lineage>
        <taxon>Bacteria</taxon>
        <taxon>Bacillati</taxon>
        <taxon>Bacillota</taxon>
        <taxon>Bacilli</taxon>
        <taxon>Bacillales</taxon>
        <taxon>Paenibacillaceae</taxon>
        <taxon>Paenibacillus</taxon>
    </lineage>
</organism>
<feature type="transmembrane region" description="Helical" evidence="6">
    <location>
        <begin position="32"/>
        <end position="54"/>
    </location>
</feature>
<dbReference type="Pfam" id="PF03631">
    <property type="entry name" value="Virul_fac_BrkB"/>
    <property type="match status" value="1"/>
</dbReference>
<gene>
    <name evidence="7" type="ORF">CF651_00795</name>
</gene>
<evidence type="ECO:0000256" key="2">
    <source>
        <dbReference type="ARBA" id="ARBA00022475"/>
    </source>
</evidence>
<feature type="transmembrane region" description="Helical" evidence="6">
    <location>
        <begin position="172"/>
        <end position="194"/>
    </location>
</feature>
<feature type="transmembrane region" description="Helical" evidence="6">
    <location>
        <begin position="90"/>
        <end position="110"/>
    </location>
</feature>
<dbReference type="EMBL" id="NMQW01000002">
    <property type="protein sequence ID" value="OXM87690.1"/>
    <property type="molecule type" value="Genomic_DNA"/>
</dbReference>
<dbReference type="NCBIfam" id="TIGR00765">
    <property type="entry name" value="yihY_not_rbn"/>
    <property type="match status" value="1"/>
</dbReference>
<comment type="caution">
    <text evidence="7">The sequence shown here is derived from an EMBL/GenBank/DDBJ whole genome shotgun (WGS) entry which is preliminary data.</text>
</comment>
<dbReference type="InterPro" id="IPR017039">
    <property type="entry name" value="Virul_fac_BrkB"/>
</dbReference>
<evidence type="ECO:0000313" key="7">
    <source>
        <dbReference type="EMBL" id="OXM87690.1"/>
    </source>
</evidence>
<keyword evidence="2" id="KW-1003">Cell membrane</keyword>
<evidence type="ECO:0000256" key="4">
    <source>
        <dbReference type="ARBA" id="ARBA00022989"/>
    </source>
</evidence>
<keyword evidence="3 6" id="KW-0812">Transmembrane</keyword>
<evidence type="ECO:0000256" key="1">
    <source>
        <dbReference type="ARBA" id="ARBA00004651"/>
    </source>
</evidence>
<dbReference type="PIRSF" id="PIRSF035875">
    <property type="entry name" value="RNase_BN"/>
    <property type="match status" value="1"/>
</dbReference>
<evidence type="ECO:0000256" key="6">
    <source>
        <dbReference type="SAM" id="Phobius"/>
    </source>
</evidence>
<sequence>MSLQSRPVRFLHCLMYRFRDDEVPALGAQLTYYLILAFFPFLIFLVSLLGFISLSGEELLHEWIGMLPRDSGEMVRKLMGEAAGNQSRSLLSFGMLATLWAASNGINAVIKGLNKAYDVEEDRPYWKVRGISLAATFVLAVVIGLTLVMLIFGKAIGAYLFELTGFPDSFALVWGIVKYIVPIAAMLTVFLLLYRMTPNRRLTFREVVPGALFTTGGWIIASVLFSFYVNHFANYTRTYGSLGGIIVLLLWLYMSSILLMLGGEINATLTFDKEGQEKREARKYSHAFPFLEKKTGTARSAHRHSI</sequence>
<dbReference type="PANTHER" id="PTHR30213">
    <property type="entry name" value="INNER MEMBRANE PROTEIN YHJD"/>
    <property type="match status" value="1"/>
</dbReference>
<dbReference type="AlphaFoldDB" id="A0A229UWF3"/>
<accession>A0A229UWF3</accession>